<dbReference type="AlphaFoldDB" id="A0A2I2FEP5"/>
<dbReference type="InterPro" id="IPR036514">
    <property type="entry name" value="SGNH_hydro_sf"/>
</dbReference>
<evidence type="ECO:0008006" key="5">
    <source>
        <dbReference type="Google" id="ProtNLM"/>
    </source>
</evidence>
<dbReference type="Proteomes" id="UP000234585">
    <property type="component" value="Unassembled WGS sequence"/>
</dbReference>
<gene>
    <name evidence="3" type="ORF">BDW47DRAFT_124736</name>
</gene>
<feature type="chain" id="PRO_5014122681" description="Cellulose-binding GDSL lipase/acylhydrolase" evidence="2">
    <location>
        <begin position="20"/>
        <end position="303"/>
    </location>
</feature>
<evidence type="ECO:0000313" key="4">
    <source>
        <dbReference type="Proteomes" id="UP000234585"/>
    </source>
</evidence>
<dbReference type="PANTHER" id="PTHR45648:SF22">
    <property type="entry name" value="GDSL LIPASE_ACYLHYDROLASE FAMILY PROTEIN (AFU_ORTHOLOGUE AFUA_4G14700)"/>
    <property type="match status" value="1"/>
</dbReference>
<dbReference type="CDD" id="cd01846">
    <property type="entry name" value="fatty_acyltransferase_like"/>
    <property type="match status" value="1"/>
</dbReference>
<dbReference type="Pfam" id="PF00657">
    <property type="entry name" value="Lipase_GDSL"/>
    <property type="match status" value="1"/>
</dbReference>
<feature type="signal peptide" evidence="2">
    <location>
        <begin position="1"/>
        <end position="19"/>
    </location>
</feature>
<dbReference type="PANTHER" id="PTHR45648">
    <property type="entry name" value="GDSL LIPASE/ACYLHYDROLASE FAMILY PROTEIN (AFU_ORTHOLOGUE AFUA_4G14700)"/>
    <property type="match status" value="1"/>
</dbReference>
<keyword evidence="1" id="KW-0378">Hydrolase</keyword>
<evidence type="ECO:0000313" key="3">
    <source>
        <dbReference type="EMBL" id="PLB39098.1"/>
    </source>
</evidence>
<dbReference type="InterPro" id="IPR051058">
    <property type="entry name" value="GDSL_Est/Lipase"/>
</dbReference>
<dbReference type="RefSeq" id="XP_024673110.1">
    <property type="nucleotide sequence ID" value="XM_024816300.1"/>
</dbReference>
<proteinExistence type="predicted"/>
<keyword evidence="2" id="KW-0732">Signal</keyword>
<dbReference type="InterPro" id="IPR001087">
    <property type="entry name" value="GDSL"/>
</dbReference>
<accession>A0A2I2FEP5</accession>
<organism evidence="3 4">
    <name type="scientific">Aspergillus candidus</name>
    <dbReference type="NCBI Taxonomy" id="41067"/>
    <lineage>
        <taxon>Eukaryota</taxon>
        <taxon>Fungi</taxon>
        <taxon>Dikarya</taxon>
        <taxon>Ascomycota</taxon>
        <taxon>Pezizomycotina</taxon>
        <taxon>Eurotiomycetes</taxon>
        <taxon>Eurotiomycetidae</taxon>
        <taxon>Eurotiales</taxon>
        <taxon>Aspergillaceae</taxon>
        <taxon>Aspergillus</taxon>
        <taxon>Aspergillus subgen. Circumdati</taxon>
    </lineage>
</organism>
<dbReference type="OrthoDB" id="1600564at2759"/>
<name>A0A2I2FEP5_ASPCN</name>
<keyword evidence="4" id="KW-1185">Reference proteome</keyword>
<dbReference type="SUPFAM" id="SSF52266">
    <property type="entry name" value="SGNH hydrolase"/>
    <property type="match status" value="1"/>
</dbReference>
<sequence length="303" mass="32617">MMIQLPWLTATTMAVAVAARPWAQPQQQQQEAADATYFFTFGNSYTQTNFLTTGEQPSPANPMGNPALGEGTTTGGANWVGYLTTAENASLVLSYNLAIGGATVDNTLVKGVDGDLVSQVKMFGDVYASKPESAPWTAENAVFGFWIGINDIGNVYSSTDADTFIPKLTSRIASLLEEIYKAGGRKFLLLNVPPTSRSPLFLGQGDEVVEQHAAYLAAYNKQLAAMVEGFEGEHEGVTTVVYDSWTFMTSVLDNPEKSGFPDATCINEDGTSCVWWNDYHPSAKYQGLQAGDMKGVLEGLGGW</sequence>
<evidence type="ECO:0000256" key="1">
    <source>
        <dbReference type="ARBA" id="ARBA00022801"/>
    </source>
</evidence>
<reference evidence="3 4" key="1">
    <citation type="submission" date="2017-12" db="EMBL/GenBank/DDBJ databases">
        <authorList>
            <consortium name="DOE Joint Genome Institute"/>
            <person name="Haridas S."/>
            <person name="Kjaerbolling I."/>
            <person name="Vesth T.C."/>
            <person name="Frisvad J.C."/>
            <person name="Nybo J.L."/>
            <person name="Theobald S."/>
            <person name="Kuo A."/>
            <person name="Bowyer P."/>
            <person name="Matsuda Y."/>
            <person name="Mondo S."/>
            <person name="Lyhne E.K."/>
            <person name="Kogle M.E."/>
            <person name="Clum A."/>
            <person name="Lipzen A."/>
            <person name="Salamov A."/>
            <person name="Ngan C.Y."/>
            <person name="Daum C."/>
            <person name="Chiniquy J."/>
            <person name="Barry K."/>
            <person name="LaButti K."/>
            <person name="Simmons B.A."/>
            <person name="Magnuson J.K."/>
            <person name="Mortensen U.H."/>
            <person name="Larsen T.O."/>
            <person name="Grigoriev I.V."/>
            <person name="Baker S.E."/>
            <person name="Andersen M.R."/>
            <person name="Nordberg H.P."/>
            <person name="Cantor M.N."/>
            <person name="Hua S.X."/>
        </authorList>
    </citation>
    <scope>NUCLEOTIDE SEQUENCE [LARGE SCALE GENOMIC DNA]</scope>
    <source>
        <strain evidence="3 4">CBS 102.13</strain>
    </source>
</reference>
<dbReference type="GeneID" id="36523460"/>
<protein>
    <recommendedName>
        <fullName evidence="5">Cellulose-binding GDSL lipase/acylhydrolase</fullName>
    </recommendedName>
</protein>
<evidence type="ECO:0000256" key="2">
    <source>
        <dbReference type="SAM" id="SignalP"/>
    </source>
</evidence>
<dbReference type="EMBL" id="KZ559131">
    <property type="protein sequence ID" value="PLB39098.1"/>
    <property type="molecule type" value="Genomic_DNA"/>
</dbReference>
<dbReference type="STRING" id="41067.A0A2I2FEP5"/>
<dbReference type="GO" id="GO:0016788">
    <property type="term" value="F:hydrolase activity, acting on ester bonds"/>
    <property type="evidence" value="ECO:0007669"/>
    <property type="project" value="InterPro"/>
</dbReference>
<dbReference type="Gene3D" id="3.40.50.1110">
    <property type="entry name" value="SGNH hydrolase"/>
    <property type="match status" value="1"/>
</dbReference>